<gene>
    <name evidence="1" type="ORF">PR002_g15615</name>
</gene>
<name>A0A6A3KQF7_9STRA</name>
<accession>A0A6A3KQF7</accession>
<organism evidence="1 2">
    <name type="scientific">Phytophthora rubi</name>
    <dbReference type="NCBI Taxonomy" id="129364"/>
    <lineage>
        <taxon>Eukaryota</taxon>
        <taxon>Sar</taxon>
        <taxon>Stramenopiles</taxon>
        <taxon>Oomycota</taxon>
        <taxon>Peronosporomycetes</taxon>
        <taxon>Peronosporales</taxon>
        <taxon>Peronosporaceae</taxon>
        <taxon>Phytophthora</taxon>
    </lineage>
</organism>
<dbReference type="AlphaFoldDB" id="A0A6A3KQF7"/>
<protein>
    <submittedName>
        <fullName evidence="1">Uncharacterized protein</fullName>
    </submittedName>
</protein>
<dbReference type="EMBL" id="QXFU01001147">
    <property type="protein sequence ID" value="KAE9009432.1"/>
    <property type="molecule type" value="Genomic_DNA"/>
</dbReference>
<proteinExistence type="predicted"/>
<reference evidence="1 2" key="1">
    <citation type="submission" date="2018-09" db="EMBL/GenBank/DDBJ databases">
        <title>Genomic investigation of the strawberry pathogen Phytophthora fragariae indicates pathogenicity is determined by transcriptional variation in three key races.</title>
        <authorList>
            <person name="Adams T.M."/>
            <person name="Armitage A.D."/>
            <person name="Sobczyk M.K."/>
            <person name="Bates H.J."/>
            <person name="Dunwell J.M."/>
            <person name="Nellist C.F."/>
            <person name="Harrison R.J."/>
        </authorList>
    </citation>
    <scope>NUCLEOTIDE SEQUENCE [LARGE SCALE GENOMIC DNA]</scope>
    <source>
        <strain evidence="1 2">SCRP324</strain>
    </source>
</reference>
<sequence>MAETYSRFLKTKNAANVVKTLRPLVMGHALFLSAGRKLRPDVPAHVAHLNFCRADQKLVSFNADGGAAACAVFRVLMQCCS</sequence>
<dbReference type="Proteomes" id="UP000435112">
    <property type="component" value="Unassembled WGS sequence"/>
</dbReference>
<comment type="caution">
    <text evidence="1">The sequence shown here is derived from an EMBL/GenBank/DDBJ whole genome shotgun (WGS) entry which is preliminary data.</text>
</comment>
<evidence type="ECO:0000313" key="1">
    <source>
        <dbReference type="EMBL" id="KAE9009432.1"/>
    </source>
</evidence>
<evidence type="ECO:0000313" key="2">
    <source>
        <dbReference type="Proteomes" id="UP000435112"/>
    </source>
</evidence>